<keyword evidence="1" id="KW-0732">Signal</keyword>
<evidence type="ECO:0000313" key="2">
    <source>
        <dbReference type="EMBL" id="KFM70743.1"/>
    </source>
</evidence>
<sequence>MKFNTFLSILAFFSAILQINSEEGVDDIYGECMENEVCHEPSGIPKALHCLHMLAELDMKMVLQFMETYFPVESESFKKLVPATCSNIEQAREAVHEYYEKRTENEDSDEYTPEQKQMLVNCRKCFMNMISECIVKKEMGMLRRR</sequence>
<accession>A0A087U054</accession>
<reference evidence="2 3" key="1">
    <citation type="submission" date="2013-11" db="EMBL/GenBank/DDBJ databases">
        <title>Genome sequencing of Stegodyphus mimosarum.</title>
        <authorList>
            <person name="Bechsgaard J."/>
        </authorList>
    </citation>
    <scope>NUCLEOTIDE SEQUENCE [LARGE SCALE GENOMIC DNA]</scope>
</reference>
<feature type="chain" id="PRO_5001830052" evidence="1">
    <location>
        <begin position="22"/>
        <end position="145"/>
    </location>
</feature>
<protein>
    <submittedName>
        <fullName evidence="2">Uncharacterized protein</fullName>
    </submittedName>
</protein>
<evidence type="ECO:0000256" key="1">
    <source>
        <dbReference type="SAM" id="SignalP"/>
    </source>
</evidence>
<feature type="non-terminal residue" evidence="2">
    <location>
        <position position="145"/>
    </location>
</feature>
<organism evidence="2 3">
    <name type="scientific">Stegodyphus mimosarum</name>
    <name type="common">African social velvet spider</name>
    <dbReference type="NCBI Taxonomy" id="407821"/>
    <lineage>
        <taxon>Eukaryota</taxon>
        <taxon>Metazoa</taxon>
        <taxon>Ecdysozoa</taxon>
        <taxon>Arthropoda</taxon>
        <taxon>Chelicerata</taxon>
        <taxon>Arachnida</taxon>
        <taxon>Araneae</taxon>
        <taxon>Araneomorphae</taxon>
        <taxon>Entelegynae</taxon>
        <taxon>Eresoidea</taxon>
        <taxon>Eresidae</taxon>
        <taxon>Stegodyphus</taxon>
    </lineage>
</organism>
<name>A0A087U054_STEMI</name>
<feature type="signal peptide" evidence="1">
    <location>
        <begin position="1"/>
        <end position="21"/>
    </location>
</feature>
<evidence type="ECO:0000313" key="3">
    <source>
        <dbReference type="Proteomes" id="UP000054359"/>
    </source>
</evidence>
<keyword evidence="3" id="KW-1185">Reference proteome</keyword>
<gene>
    <name evidence="2" type="ORF">X975_08943</name>
</gene>
<dbReference type="OrthoDB" id="6428838at2759"/>
<dbReference type="AlphaFoldDB" id="A0A087U054"/>
<dbReference type="Proteomes" id="UP000054359">
    <property type="component" value="Unassembled WGS sequence"/>
</dbReference>
<proteinExistence type="predicted"/>
<dbReference type="OMA" id="ENEVCHE"/>
<dbReference type="EMBL" id="KK117539">
    <property type="protein sequence ID" value="KFM70743.1"/>
    <property type="molecule type" value="Genomic_DNA"/>
</dbReference>